<dbReference type="Pfam" id="PF00075">
    <property type="entry name" value="RNase_H"/>
    <property type="match status" value="1"/>
</dbReference>
<dbReference type="CDD" id="cd09278">
    <property type="entry name" value="RNase_HI_prokaryote_like"/>
    <property type="match status" value="1"/>
</dbReference>
<dbReference type="EC" id="3.1.26.4" evidence="5"/>
<evidence type="ECO:0000256" key="11">
    <source>
        <dbReference type="SAM" id="MobiDB-lite"/>
    </source>
</evidence>
<evidence type="ECO:0000256" key="4">
    <source>
        <dbReference type="ARBA" id="ARBA00011245"/>
    </source>
</evidence>
<comment type="similarity">
    <text evidence="3">Belongs to the RNase H family.</text>
</comment>
<feature type="compositionally biased region" description="Low complexity" evidence="11">
    <location>
        <begin position="293"/>
        <end position="306"/>
    </location>
</feature>
<dbReference type="SUPFAM" id="SSF53098">
    <property type="entry name" value="Ribonuclease H-like"/>
    <property type="match status" value="1"/>
</dbReference>
<evidence type="ECO:0000313" key="13">
    <source>
        <dbReference type="EMBL" id="MBM6699774.1"/>
    </source>
</evidence>
<reference evidence="13" key="1">
    <citation type="submission" date="2020-08" db="EMBL/GenBank/DDBJ databases">
        <authorList>
            <person name="Cejkova D."/>
            <person name="Kubasova T."/>
            <person name="Jahodarova E."/>
            <person name="Rychlik I."/>
        </authorList>
    </citation>
    <scope>NUCLEOTIDE SEQUENCE</scope>
    <source>
        <strain evidence="13">An836</strain>
    </source>
</reference>
<dbReference type="GO" id="GO:0046872">
    <property type="term" value="F:metal ion binding"/>
    <property type="evidence" value="ECO:0007669"/>
    <property type="project" value="UniProtKB-KW"/>
</dbReference>
<dbReference type="PROSITE" id="PS50879">
    <property type="entry name" value="RNASE_H_1"/>
    <property type="match status" value="1"/>
</dbReference>
<evidence type="ECO:0000256" key="7">
    <source>
        <dbReference type="ARBA" id="ARBA00022723"/>
    </source>
</evidence>
<dbReference type="EMBL" id="JACLYU010000008">
    <property type="protein sequence ID" value="MBM6699774.1"/>
    <property type="molecule type" value="Genomic_DNA"/>
</dbReference>
<keyword evidence="9" id="KW-0378">Hydrolase</keyword>
<dbReference type="PANTHER" id="PTHR10642:SF26">
    <property type="entry name" value="RIBONUCLEASE H1"/>
    <property type="match status" value="1"/>
</dbReference>
<evidence type="ECO:0000256" key="9">
    <source>
        <dbReference type="ARBA" id="ARBA00022801"/>
    </source>
</evidence>
<dbReference type="InterPro" id="IPR036397">
    <property type="entry name" value="RNaseH_sf"/>
</dbReference>
<feature type="compositionally biased region" description="Low complexity" evidence="11">
    <location>
        <begin position="259"/>
        <end position="281"/>
    </location>
</feature>
<reference evidence="13" key="2">
    <citation type="journal article" date="2021" name="Sci. Rep.">
        <title>The distribution of antibiotic resistance genes in chicken gut microbiota commensals.</title>
        <authorList>
            <person name="Juricova H."/>
            <person name="Matiasovicova J."/>
            <person name="Kubasova T."/>
            <person name="Cejkova D."/>
            <person name="Rychlik I."/>
        </authorList>
    </citation>
    <scope>NUCLEOTIDE SEQUENCE</scope>
    <source>
        <strain evidence="13">An836</strain>
    </source>
</reference>
<evidence type="ECO:0000256" key="10">
    <source>
        <dbReference type="ARBA" id="ARBA00022842"/>
    </source>
</evidence>
<name>A0A938WWX2_9BIFI</name>
<evidence type="ECO:0000259" key="12">
    <source>
        <dbReference type="PROSITE" id="PS50879"/>
    </source>
</evidence>
<feature type="compositionally biased region" description="Basic and acidic residues" evidence="11">
    <location>
        <begin position="236"/>
        <end position="252"/>
    </location>
</feature>
<sequence>MVSEIVVSTDGSALGNPNGPMGWAWADHAKDAGGSPGHRHDGHGYGAGGATNGTNQIGELCAVLEALRAHPGPEPLRIETDSQYAINCATKWVHGWKRNGWRNSQKKPVKNAAVIKAIDAEMSRRPGPVRFTWVKGHAGNAGNELVDDLARTYAGDCRSGAQDGYLPLEGWQSLVASEYADGLDVPPDVQLALDSPTQATAGGGVASTPDSRTDAPGQPGPSPESAAEGGVPADDSVEHPVKHPVNHNDDSVKQPVEQSAAPASAADPTTGPEPTTGPAAESKPITAAEPVPAAATDDGAAGAAPSRPAPAPELKDTGLRVSGTAVFAPAPRTSPTFTGEPIPVHGYIEVSGHVDGDGRLTLDGARFLRR</sequence>
<feature type="region of interest" description="Disordered" evidence="11">
    <location>
        <begin position="25"/>
        <end position="50"/>
    </location>
</feature>
<feature type="region of interest" description="Disordered" evidence="11">
    <location>
        <begin position="187"/>
        <end position="318"/>
    </location>
</feature>
<dbReference type="PANTHER" id="PTHR10642">
    <property type="entry name" value="RIBONUCLEASE H1"/>
    <property type="match status" value="1"/>
</dbReference>
<dbReference type="InterPro" id="IPR050092">
    <property type="entry name" value="RNase_H"/>
</dbReference>
<dbReference type="RefSeq" id="WP_204468775.1">
    <property type="nucleotide sequence ID" value="NZ_JACLYU010000008.1"/>
</dbReference>
<evidence type="ECO:0000256" key="8">
    <source>
        <dbReference type="ARBA" id="ARBA00022759"/>
    </source>
</evidence>
<protein>
    <recommendedName>
        <fullName evidence="5">ribonuclease H</fullName>
        <ecNumber evidence="5">3.1.26.4</ecNumber>
    </recommendedName>
</protein>
<accession>A0A938WWX2</accession>
<comment type="cofactor">
    <cofactor evidence="2">
        <name>Mg(2+)</name>
        <dbReference type="ChEBI" id="CHEBI:18420"/>
    </cofactor>
</comment>
<keyword evidence="7" id="KW-0479">Metal-binding</keyword>
<evidence type="ECO:0000256" key="5">
    <source>
        <dbReference type="ARBA" id="ARBA00012180"/>
    </source>
</evidence>
<keyword evidence="10" id="KW-0460">Magnesium</keyword>
<dbReference type="GO" id="GO:0043137">
    <property type="term" value="P:DNA replication, removal of RNA primer"/>
    <property type="evidence" value="ECO:0007669"/>
    <property type="project" value="TreeGrafter"/>
</dbReference>
<dbReference type="GO" id="GO:0003676">
    <property type="term" value="F:nucleic acid binding"/>
    <property type="evidence" value="ECO:0007669"/>
    <property type="project" value="InterPro"/>
</dbReference>
<dbReference type="InterPro" id="IPR012337">
    <property type="entry name" value="RNaseH-like_sf"/>
</dbReference>
<comment type="caution">
    <text evidence="13">The sequence shown here is derived from an EMBL/GenBank/DDBJ whole genome shotgun (WGS) entry which is preliminary data.</text>
</comment>
<gene>
    <name evidence="13" type="ORF">H7U32_05480</name>
</gene>
<dbReference type="InterPro" id="IPR002156">
    <property type="entry name" value="RNaseH_domain"/>
</dbReference>
<keyword evidence="8" id="KW-0255">Endonuclease</keyword>
<comment type="subunit">
    <text evidence="4">Monomer.</text>
</comment>
<dbReference type="Proteomes" id="UP000718821">
    <property type="component" value="Unassembled WGS sequence"/>
</dbReference>
<keyword evidence="14" id="KW-1185">Reference proteome</keyword>
<comment type="catalytic activity">
    <reaction evidence="1">
        <text>Endonucleolytic cleavage to 5'-phosphomonoester.</text>
        <dbReference type="EC" id="3.1.26.4"/>
    </reaction>
</comment>
<evidence type="ECO:0000256" key="6">
    <source>
        <dbReference type="ARBA" id="ARBA00022722"/>
    </source>
</evidence>
<dbReference type="AlphaFoldDB" id="A0A938WWX2"/>
<evidence type="ECO:0000256" key="1">
    <source>
        <dbReference type="ARBA" id="ARBA00000077"/>
    </source>
</evidence>
<feature type="domain" description="RNase H type-1" evidence="12">
    <location>
        <begin position="1"/>
        <end position="155"/>
    </location>
</feature>
<organism evidence="13 14">
    <name type="scientific">Bifidobacterium pullorum subsp. saeculare</name>
    <dbReference type="NCBI Taxonomy" id="78257"/>
    <lineage>
        <taxon>Bacteria</taxon>
        <taxon>Bacillati</taxon>
        <taxon>Actinomycetota</taxon>
        <taxon>Actinomycetes</taxon>
        <taxon>Bifidobacteriales</taxon>
        <taxon>Bifidobacteriaceae</taxon>
        <taxon>Bifidobacterium</taxon>
    </lineage>
</organism>
<evidence type="ECO:0000256" key="3">
    <source>
        <dbReference type="ARBA" id="ARBA00005300"/>
    </source>
</evidence>
<proteinExistence type="inferred from homology"/>
<evidence type="ECO:0000313" key="14">
    <source>
        <dbReference type="Proteomes" id="UP000718821"/>
    </source>
</evidence>
<dbReference type="GO" id="GO:0004523">
    <property type="term" value="F:RNA-DNA hybrid ribonuclease activity"/>
    <property type="evidence" value="ECO:0007669"/>
    <property type="project" value="UniProtKB-EC"/>
</dbReference>
<evidence type="ECO:0000256" key="2">
    <source>
        <dbReference type="ARBA" id="ARBA00001946"/>
    </source>
</evidence>
<dbReference type="InterPro" id="IPR022892">
    <property type="entry name" value="RNaseHI"/>
</dbReference>
<keyword evidence="6" id="KW-0540">Nuclease</keyword>
<dbReference type="Gene3D" id="3.30.420.10">
    <property type="entry name" value="Ribonuclease H-like superfamily/Ribonuclease H"/>
    <property type="match status" value="1"/>
</dbReference>